<dbReference type="Proteomes" id="UP000193380">
    <property type="component" value="Unassembled WGS sequence"/>
</dbReference>
<protein>
    <submittedName>
        <fullName evidence="1">Uncharacterized protein</fullName>
    </submittedName>
</protein>
<dbReference type="AlphaFoldDB" id="A0A060Z7T2"/>
<dbReference type="PaxDb" id="8022-A0A060Z7T2"/>
<accession>A0A060Z7T2</accession>
<dbReference type="STRING" id="8022.A0A060Z7T2"/>
<evidence type="ECO:0000313" key="1">
    <source>
        <dbReference type="EMBL" id="CDQ97734.1"/>
    </source>
</evidence>
<dbReference type="EMBL" id="FR932789">
    <property type="protein sequence ID" value="CDQ97734.1"/>
    <property type="molecule type" value="Genomic_DNA"/>
</dbReference>
<gene>
    <name evidence="1" type="ORF">GSONMT00013395001</name>
</gene>
<dbReference type="InterPro" id="IPR036397">
    <property type="entry name" value="RNaseH_sf"/>
</dbReference>
<dbReference type="Gene3D" id="3.30.420.10">
    <property type="entry name" value="Ribonuclease H-like superfamily/Ribonuclease H"/>
    <property type="match status" value="1"/>
</dbReference>
<name>A0A060Z7T2_ONCMY</name>
<reference evidence="1" key="2">
    <citation type="submission" date="2014-03" db="EMBL/GenBank/DDBJ databases">
        <authorList>
            <person name="Genoscope - CEA"/>
        </authorList>
    </citation>
    <scope>NUCLEOTIDE SEQUENCE</scope>
</reference>
<reference evidence="1" key="1">
    <citation type="journal article" date="2014" name="Nat. Commun.">
        <title>The rainbow trout genome provides novel insights into evolution after whole-genome duplication in vertebrates.</title>
        <authorList>
            <person name="Berthelot C."/>
            <person name="Brunet F."/>
            <person name="Chalopin D."/>
            <person name="Juanchich A."/>
            <person name="Bernard M."/>
            <person name="Noel B."/>
            <person name="Bento P."/>
            <person name="Da Silva C."/>
            <person name="Labadie K."/>
            <person name="Alberti A."/>
            <person name="Aury J.M."/>
            <person name="Louis A."/>
            <person name="Dehais P."/>
            <person name="Bardou P."/>
            <person name="Montfort J."/>
            <person name="Klopp C."/>
            <person name="Cabau C."/>
            <person name="Gaspin C."/>
            <person name="Thorgaard G.H."/>
            <person name="Boussaha M."/>
            <person name="Quillet E."/>
            <person name="Guyomard R."/>
            <person name="Galiana D."/>
            <person name="Bobe J."/>
            <person name="Volff J.N."/>
            <person name="Genet C."/>
            <person name="Wincker P."/>
            <person name="Jaillon O."/>
            <person name="Roest Crollius H."/>
            <person name="Guiguen Y."/>
        </authorList>
    </citation>
    <scope>NUCLEOTIDE SEQUENCE [LARGE SCALE GENOMIC DNA]</scope>
</reference>
<evidence type="ECO:0000313" key="2">
    <source>
        <dbReference type="Proteomes" id="UP000193380"/>
    </source>
</evidence>
<dbReference type="GO" id="GO:0003676">
    <property type="term" value="F:nucleic acid binding"/>
    <property type="evidence" value="ECO:0007669"/>
    <property type="project" value="InterPro"/>
</dbReference>
<sequence>MSPNSEIFGSNRHVFVRHRVGEQMISACVVATVKKGGGGVMVWGCFAGDTDNDPKHISRLCKGYLTKKESDASYDLASTITCSQPN</sequence>
<proteinExistence type="predicted"/>
<organism evidence="1 2">
    <name type="scientific">Oncorhynchus mykiss</name>
    <name type="common">Rainbow trout</name>
    <name type="synonym">Salmo gairdneri</name>
    <dbReference type="NCBI Taxonomy" id="8022"/>
    <lineage>
        <taxon>Eukaryota</taxon>
        <taxon>Metazoa</taxon>
        <taxon>Chordata</taxon>
        <taxon>Craniata</taxon>
        <taxon>Vertebrata</taxon>
        <taxon>Euteleostomi</taxon>
        <taxon>Actinopterygii</taxon>
        <taxon>Neopterygii</taxon>
        <taxon>Teleostei</taxon>
        <taxon>Protacanthopterygii</taxon>
        <taxon>Salmoniformes</taxon>
        <taxon>Salmonidae</taxon>
        <taxon>Salmoninae</taxon>
        <taxon>Oncorhynchus</taxon>
    </lineage>
</organism>